<keyword evidence="5" id="KW-1185">Reference proteome</keyword>
<feature type="repeat" description="ANK" evidence="3">
    <location>
        <begin position="80"/>
        <end position="114"/>
    </location>
</feature>
<feature type="repeat" description="ANK" evidence="3">
    <location>
        <begin position="216"/>
        <end position="249"/>
    </location>
</feature>
<dbReference type="EMBL" id="CP027845">
    <property type="protein sequence ID" value="AVP87777.1"/>
    <property type="molecule type" value="Genomic_DNA"/>
</dbReference>
<gene>
    <name evidence="4" type="ORF">phytr_8450</name>
</gene>
<evidence type="ECO:0000256" key="1">
    <source>
        <dbReference type="ARBA" id="ARBA00022737"/>
    </source>
</evidence>
<dbReference type="PRINTS" id="PR01415">
    <property type="entry name" value="ANKYRIN"/>
</dbReference>
<dbReference type="PANTHER" id="PTHR24171:SF9">
    <property type="entry name" value="ANKYRIN REPEAT DOMAIN-CONTAINING PROTEIN 39"/>
    <property type="match status" value="1"/>
</dbReference>
<reference evidence="4 5" key="1">
    <citation type="submission" date="2018-03" db="EMBL/GenBank/DDBJ databases">
        <title>A gene transfer event suggests a long-term partnership between eustigmatophyte algae and a novel lineage of endosymbiotic bacteria.</title>
        <authorList>
            <person name="Yurchenko T."/>
            <person name="Sevcikova T."/>
            <person name="Pribyl P."/>
            <person name="El Karkouri K."/>
            <person name="Klimes V."/>
            <person name="Amaral R."/>
            <person name="Zbrankova V."/>
            <person name="Kim E."/>
            <person name="Raoult D."/>
            <person name="Santos L.M.A."/>
            <person name="Elias M."/>
        </authorList>
    </citation>
    <scope>NUCLEOTIDE SEQUENCE [LARGE SCALE GENOMIC DNA]</scope>
    <source>
        <strain evidence="4">CCALA 838</strain>
    </source>
</reference>
<feature type="repeat" description="ANK" evidence="3">
    <location>
        <begin position="353"/>
        <end position="387"/>
    </location>
</feature>
<dbReference type="Gene3D" id="1.25.40.20">
    <property type="entry name" value="Ankyrin repeat-containing domain"/>
    <property type="match status" value="3"/>
</dbReference>
<feature type="repeat" description="ANK" evidence="3">
    <location>
        <begin position="250"/>
        <end position="284"/>
    </location>
</feature>
<dbReference type="Proteomes" id="UP000241762">
    <property type="component" value="Chromosome"/>
</dbReference>
<dbReference type="Pfam" id="PF00023">
    <property type="entry name" value="Ank"/>
    <property type="match status" value="2"/>
</dbReference>
<dbReference type="PANTHER" id="PTHR24171">
    <property type="entry name" value="ANKYRIN REPEAT DOMAIN-CONTAINING PROTEIN 39-RELATED"/>
    <property type="match status" value="1"/>
</dbReference>
<sequence>MEEWRKESIEHLDNKTKALFEAVYDNNLIKVEELIADGVDVSARDERLQTPLHWAAEKGHICIVKELLAKDVDVNTSSKYHGTALHSALSSDNPNLEVMETLIRAGADVNLPEPTGYRPLHYAICVQDTNAVNILIKAGADTNVKQKHGKTPLHLAVTKDNLEIINILIKGGADIESHDKNGDTPLKTAIGDRKPKIEIVAALIKAGANVNAKDKYDSTPLHTAAWYNYSTVVIPILIKTGADINAQTQSGETPLHTIVRSKNPTIDTIKALIQYGSNVNAKDNDGKTPLHLAASSKNLTIEMIGTLIGSGSDINSRAKYDQTPLHTAADVGNHQAIDILIKAGADINSLNKFKRTPLFEAVDSFKPELEVIKYLIKLGANVNTEDRHNTTILDKAISIDRKDIISVLLSHAASIDWGKEEQRNYFLNSTLFVLEQGNPYQKIKAWLNIFNTFSEVSDDPQYTQLSQKIIKNLAVAWDSIDLDELKITFAGKKIGDISKVIADLYNVIEFCDDNKDKYRESNPELYESLQKIIPGLEESVDVFKSHKTDLILEHIGSEITLSEFKGRIKFCISQCNSFKDTNFLKDFLTDYLDQDHEFINEIPIYQHLMHLNGTLEDHA</sequence>
<dbReference type="SMART" id="SM00248">
    <property type="entry name" value="ANK"/>
    <property type="match status" value="12"/>
</dbReference>
<dbReference type="KEGG" id="ptc:phytr_8450"/>
<evidence type="ECO:0000313" key="4">
    <source>
        <dbReference type="EMBL" id="AVP87777.1"/>
    </source>
</evidence>
<dbReference type="InterPro" id="IPR002110">
    <property type="entry name" value="Ankyrin_rpt"/>
</dbReference>
<dbReference type="AlphaFoldDB" id="A0A2P1P942"/>
<keyword evidence="2 3" id="KW-0040">ANK repeat</keyword>
<organism evidence="4 5">
    <name type="scientific">Candidatus Phycorickettsia trachydisci</name>
    <dbReference type="NCBI Taxonomy" id="2115978"/>
    <lineage>
        <taxon>Bacteria</taxon>
        <taxon>Pseudomonadati</taxon>
        <taxon>Pseudomonadota</taxon>
        <taxon>Alphaproteobacteria</taxon>
        <taxon>Rickettsiales</taxon>
        <taxon>Rickettsiaceae</taxon>
        <taxon>Candidatus Phycorickettsia</taxon>
    </lineage>
</organism>
<feature type="repeat" description="ANK" evidence="3">
    <location>
        <begin position="285"/>
        <end position="319"/>
    </location>
</feature>
<name>A0A2P1P942_9RICK</name>
<evidence type="ECO:0000256" key="2">
    <source>
        <dbReference type="ARBA" id="ARBA00023043"/>
    </source>
</evidence>
<evidence type="ECO:0000256" key="3">
    <source>
        <dbReference type="PROSITE-ProRule" id="PRU00023"/>
    </source>
</evidence>
<feature type="repeat" description="ANK" evidence="3">
    <location>
        <begin position="320"/>
        <end position="352"/>
    </location>
</feature>
<feature type="repeat" description="ANK" evidence="3">
    <location>
        <begin position="47"/>
        <end position="79"/>
    </location>
</feature>
<dbReference type="SUPFAM" id="SSF48403">
    <property type="entry name" value="Ankyrin repeat"/>
    <property type="match status" value="1"/>
</dbReference>
<feature type="repeat" description="ANK" evidence="3">
    <location>
        <begin position="181"/>
        <end position="215"/>
    </location>
</feature>
<keyword evidence="1" id="KW-0677">Repeat</keyword>
<protein>
    <submittedName>
        <fullName evidence="4">Uncharacterized protein</fullName>
    </submittedName>
</protein>
<dbReference type="InterPro" id="IPR036770">
    <property type="entry name" value="Ankyrin_rpt-contain_sf"/>
</dbReference>
<proteinExistence type="predicted"/>
<feature type="repeat" description="ANK" evidence="3">
    <location>
        <begin position="148"/>
        <end position="180"/>
    </location>
</feature>
<accession>A0A2P1P942</accession>
<feature type="repeat" description="ANK" evidence="3">
    <location>
        <begin position="115"/>
        <end position="147"/>
    </location>
</feature>
<dbReference type="OrthoDB" id="7837736at2"/>
<dbReference type="PROSITE" id="PS50088">
    <property type="entry name" value="ANK_REPEAT"/>
    <property type="match status" value="10"/>
</dbReference>
<dbReference type="RefSeq" id="WP_106874623.1">
    <property type="nucleotide sequence ID" value="NZ_CP027845.1"/>
</dbReference>
<dbReference type="PROSITE" id="PS50297">
    <property type="entry name" value="ANK_REP_REGION"/>
    <property type="match status" value="10"/>
</dbReference>
<dbReference type="Pfam" id="PF12796">
    <property type="entry name" value="Ank_2"/>
    <property type="match status" value="3"/>
</dbReference>
<evidence type="ECO:0000313" key="5">
    <source>
        <dbReference type="Proteomes" id="UP000241762"/>
    </source>
</evidence>